<dbReference type="Proteomes" id="UP000070405">
    <property type="component" value="Unassembled WGS sequence"/>
</dbReference>
<dbReference type="PANTHER" id="PTHR39518">
    <property type="entry name" value="UPF0215 PROTEIN MJ1150"/>
    <property type="match status" value="1"/>
</dbReference>
<dbReference type="Pfam" id="PF01949">
    <property type="entry name" value="Endo_dU"/>
    <property type="match status" value="1"/>
</dbReference>
<accession>A0A133VA95</accession>
<dbReference type="InterPro" id="IPR002802">
    <property type="entry name" value="Endo_dU"/>
</dbReference>
<sequence length="189" mass="20849">MGFDDGSFEPQTEGEAWLIGVVTRGGQWIDGVLSNKIKIDGMDATPTIIDMVNESRHKDQVRVIMTSGITFAGFNVVDTNQVFEETGIPVIVISRKDPDLPAVKRALKNLPNWQERWEILNSAGEIRSVKSVGTKSRETTIYVQTAGIKWEDAEEIIQTTTTRSSIPEPLRLAHLIATGISRGESVGRV</sequence>
<dbReference type="AlphaFoldDB" id="A0A133VA95"/>
<name>A0A133VA95_9EURY</name>
<keyword evidence="3" id="KW-1185">Reference proteome</keyword>
<dbReference type="PATRIC" id="fig|1698276.3.peg.341"/>
<dbReference type="HAMAP" id="MF_00582">
    <property type="entry name" value="UPF0215"/>
    <property type="match status" value="1"/>
</dbReference>
<protein>
    <recommendedName>
        <fullName evidence="1">UPF0215 protein AKJ47_02360</fullName>
    </recommendedName>
</protein>
<dbReference type="Gene3D" id="3.30.2170.10">
    <property type="entry name" value="archaeoglobus fulgidus dsm 4304 superfamily"/>
    <property type="match status" value="1"/>
</dbReference>
<evidence type="ECO:0000313" key="2">
    <source>
        <dbReference type="EMBL" id="KXB03380.1"/>
    </source>
</evidence>
<evidence type="ECO:0000313" key="3">
    <source>
        <dbReference type="Proteomes" id="UP000070405"/>
    </source>
</evidence>
<comment type="similarity">
    <text evidence="1">Belongs to the UPF0215 family.</text>
</comment>
<dbReference type="EMBL" id="LHYA01000028">
    <property type="protein sequence ID" value="KXB03380.1"/>
    <property type="molecule type" value="Genomic_DNA"/>
</dbReference>
<dbReference type="PIRSF" id="PIRSF006380">
    <property type="entry name" value="UCP006380"/>
    <property type="match status" value="1"/>
</dbReference>
<dbReference type="PANTHER" id="PTHR39518:SF2">
    <property type="entry name" value="UPF0215 PROTEIN MJ1150"/>
    <property type="match status" value="1"/>
</dbReference>
<comment type="caution">
    <text evidence="2">The sequence shown here is derived from an EMBL/GenBank/DDBJ whole genome shotgun (WGS) entry which is preliminary data.</text>
</comment>
<gene>
    <name evidence="2" type="ORF">AKJ47_02360</name>
</gene>
<evidence type="ECO:0000256" key="1">
    <source>
        <dbReference type="HAMAP-Rule" id="MF_00582"/>
    </source>
</evidence>
<reference evidence="2 3" key="1">
    <citation type="journal article" date="2016" name="Sci. Rep.">
        <title>Metabolic traits of an uncultured archaeal lineage -MSBL1- from brine pools of the Red Sea.</title>
        <authorList>
            <person name="Mwirichia R."/>
            <person name="Alam I."/>
            <person name="Rashid M."/>
            <person name="Vinu M."/>
            <person name="Ba-Alawi W."/>
            <person name="Anthony Kamau A."/>
            <person name="Kamanda Ngugi D."/>
            <person name="Goker M."/>
            <person name="Klenk H.P."/>
            <person name="Bajic V."/>
            <person name="Stingl U."/>
        </authorList>
    </citation>
    <scope>NUCLEOTIDE SEQUENCE [LARGE SCALE GENOMIC DNA]</scope>
    <source>
        <strain evidence="2">SCGC-AAA261G05</strain>
    </source>
</reference>
<dbReference type="NCBIfam" id="NF001977">
    <property type="entry name" value="PRK00766.1"/>
    <property type="match status" value="1"/>
</dbReference>
<organism evidence="2 3">
    <name type="scientific">candidate division MSBL1 archaeon SCGC-AAA261G05</name>
    <dbReference type="NCBI Taxonomy" id="1698276"/>
    <lineage>
        <taxon>Archaea</taxon>
        <taxon>Methanobacteriati</taxon>
        <taxon>Methanobacteriota</taxon>
        <taxon>candidate division MSBL1</taxon>
    </lineage>
</organism>
<proteinExistence type="inferred from homology"/>